<organism evidence="1 2">
    <name type="scientific">Fictibacillus iocasae</name>
    <dbReference type="NCBI Taxonomy" id="2715437"/>
    <lineage>
        <taxon>Bacteria</taxon>
        <taxon>Bacillati</taxon>
        <taxon>Bacillota</taxon>
        <taxon>Bacilli</taxon>
        <taxon>Bacillales</taxon>
        <taxon>Fictibacillaceae</taxon>
        <taxon>Fictibacillus</taxon>
    </lineage>
</organism>
<dbReference type="NCBIfam" id="NF033819">
    <property type="entry name" value="IS66_TnpB"/>
    <property type="match status" value="1"/>
</dbReference>
<proteinExistence type="predicted"/>
<dbReference type="InterPro" id="IPR008878">
    <property type="entry name" value="Transposase_IS66_Orf2"/>
</dbReference>
<keyword evidence="2" id="KW-1185">Reference proteome</keyword>
<protein>
    <submittedName>
        <fullName evidence="1">IS66 family insertion sequence element accessory protein TnpB</fullName>
    </submittedName>
</protein>
<comment type="caution">
    <text evidence="1">The sequence shown here is derived from an EMBL/GenBank/DDBJ whole genome shotgun (WGS) entry which is preliminary data.</text>
</comment>
<sequence length="143" mass="16653">MIVALRFGQVLTKSSFEKLWRCSNVRINLDGIKGIYLAHGVTDMRLSIDGLAALVQETFQLEPCSPNLFLFCNRSRDRLKILHWDYNGFWLYYRRLENGSFQWPVGPQNQPASIHPRQLRWMLEGLTLEEGKVFPRITATKVI</sequence>
<dbReference type="Proteomes" id="UP001596549">
    <property type="component" value="Unassembled WGS sequence"/>
</dbReference>
<evidence type="ECO:0000313" key="2">
    <source>
        <dbReference type="Proteomes" id="UP001596549"/>
    </source>
</evidence>
<dbReference type="EMBL" id="JBHTCP010000010">
    <property type="protein sequence ID" value="MFC7371073.1"/>
    <property type="molecule type" value="Genomic_DNA"/>
</dbReference>
<dbReference type="PANTHER" id="PTHR36455:SF1">
    <property type="entry name" value="BLR8292 PROTEIN"/>
    <property type="match status" value="1"/>
</dbReference>
<gene>
    <name evidence="1" type="primary">tnpB</name>
    <name evidence="1" type="ORF">ACFQPF_05240</name>
</gene>
<dbReference type="Pfam" id="PF05717">
    <property type="entry name" value="TnpB_IS66"/>
    <property type="match status" value="1"/>
</dbReference>
<evidence type="ECO:0000313" key="1">
    <source>
        <dbReference type="EMBL" id="MFC7371073.1"/>
    </source>
</evidence>
<dbReference type="PANTHER" id="PTHR36455">
    <property type="match status" value="1"/>
</dbReference>
<accession>A0ABW2NPJ7</accession>
<reference evidence="2" key="1">
    <citation type="journal article" date="2019" name="Int. J. Syst. Evol. Microbiol.">
        <title>The Global Catalogue of Microorganisms (GCM) 10K type strain sequencing project: providing services to taxonomists for standard genome sequencing and annotation.</title>
        <authorList>
            <consortium name="The Broad Institute Genomics Platform"/>
            <consortium name="The Broad Institute Genome Sequencing Center for Infectious Disease"/>
            <person name="Wu L."/>
            <person name="Ma J."/>
        </authorList>
    </citation>
    <scope>NUCLEOTIDE SEQUENCE [LARGE SCALE GENOMIC DNA]</scope>
    <source>
        <strain evidence="2">NBRC 106396</strain>
    </source>
</reference>
<name>A0ABW2NPJ7_9BACL</name>
<dbReference type="RefSeq" id="WP_379747287.1">
    <property type="nucleotide sequence ID" value="NZ_JBHTCP010000010.1"/>
</dbReference>